<dbReference type="EMBL" id="FOIB01000009">
    <property type="protein sequence ID" value="SEU33317.1"/>
    <property type="molecule type" value="Genomic_DNA"/>
</dbReference>
<feature type="transmembrane region" description="Helical" evidence="1">
    <location>
        <begin position="47"/>
        <end position="65"/>
    </location>
</feature>
<keyword evidence="1" id="KW-1133">Transmembrane helix</keyword>
<gene>
    <name evidence="2" type="ORF">MFU01_46530</name>
    <name evidence="3" type="ORF">SAMN05443572_109269</name>
</gene>
<protein>
    <submittedName>
        <fullName evidence="2">Uncharacterized protein</fullName>
    </submittedName>
</protein>
<proteinExistence type="predicted"/>
<accession>A0A511T621</accession>
<keyword evidence="1" id="KW-0812">Transmembrane</keyword>
<name>A0A511T621_MYXFU</name>
<evidence type="ECO:0000313" key="3">
    <source>
        <dbReference type="EMBL" id="SEU33317.1"/>
    </source>
</evidence>
<dbReference type="STRING" id="1334629.MFUL124B02_17755"/>
<reference evidence="3 4" key="1">
    <citation type="submission" date="2016-10" db="EMBL/GenBank/DDBJ databases">
        <authorList>
            <person name="Varghese N."/>
            <person name="Submissions S."/>
        </authorList>
    </citation>
    <scope>NUCLEOTIDE SEQUENCE [LARGE SCALE GENOMIC DNA]</scope>
    <source>
        <strain evidence="3 4">DSM 16525</strain>
    </source>
</reference>
<feature type="transmembrane region" description="Helical" evidence="1">
    <location>
        <begin position="7"/>
        <end position="27"/>
    </location>
</feature>
<evidence type="ECO:0000313" key="4">
    <source>
        <dbReference type="Proteomes" id="UP000183760"/>
    </source>
</evidence>
<reference evidence="2 5" key="2">
    <citation type="submission" date="2019-07" db="EMBL/GenBank/DDBJ databases">
        <title>Whole genome shotgun sequence of Myxococcus fulvus NBRC 100333.</title>
        <authorList>
            <person name="Hosoyama A."/>
            <person name="Uohara A."/>
            <person name="Ohji S."/>
            <person name="Ichikawa N."/>
        </authorList>
    </citation>
    <scope>NUCLEOTIDE SEQUENCE [LARGE SCALE GENOMIC DNA]</scope>
    <source>
        <strain evidence="2 5">NBRC 100333</strain>
    </source>
</reference>
<dbReference type="EMBL" id="BJXR01000034">
    <property type="protein sequence ID" value="GEN09616.1"/>
    <property type="molecule type" value="Genomic_DNA"/>
</dbReference>
<dbReference type="InterPro" id="IPR046492">
    <property type="entry name" value="DUF6585"/>
</dbReference>
<organism evidence="2 5">
    <name type="scientific">Myxococcus fulvus</name>
    <dbReference type="NCBI Taxonomy" id="33"/>
    <lineage>
        <taxon>Bacteria</taxon>
        <taxon>Pseudomonadati</taxon>
        <taxon>Myxococcota</taxon>
        <taxon>Myxococcia</taxon>
        <taxon>Myxococcales</taxon>
        <taxon>Cystobacterineae</taxon>
        <taxon>Myxococcaceae</taxon>
        <taxon>Myxococcus</taxon>
    </lineage>
</organism>
<keyword evidence="1" id="KW-0472">Membrane</keyword>
<dbReference type="Pfam" id="PF20226">
    <property type="entry name" value="DUF6585"/>
    <property type="match status" value="1"/>
</dbReference>
<dbReference type="AlphaFoldDB" id="A0A511T621"/>
<evidence type="ECO:0000313" key="5">
    <source>
        <dbReference type="Proteomes" id="UP000321514"/>
    </source>
</evidence>
<comment type="caution">
    <text evidence="2">The sequence shown here is derived from an EMBL/GenBank/DDBJ whole genome shotgun (WGS) entry which is preliminary data.</text>
</comment>
<evidence type="ECO:0000256" key="1">
    <source>
        <dbReference type="SAM" id="Phobius"/>
    </source>
</evidence>
<keyword evidence="4" id="KW-1185">Reference proteome</keyword>
<dbReference type="Proteomes" id="UP000183760">
    <property type="component" value="Unassembled WGS sequence"/>
</dbReference>
<dbReference type="Proteomes" id="UP000321514">
    <property type="component" value="Unassembled WGS sequence"/>
</dbReference>
<sequence length="233" mass="26305">MVFPTHRLYWLAGGLVLIYFALAMVLTPSGIHLLPADMVKGMVRSQTGFVFALLGIPCGLYLILWRAGDLFVWLLSPSSLELDARGIHVGKTSVLWRDMTSIVREHNNECLILAHRGSKYRLRLHLWSDSDELEAVVTQQVISMLLPAIRRQVARGEQVRFGPVSVCADGLIFKKQLIAWEDIESLRLQDDFEQGVSTRELHILANGRLRKIDEEKLVNAPVLFSYLSDRLAG</sequence>
<dbReference type="RefSeq" id="WP_245772514.1">
    <property type="nucleotide sequence ID" value="NZ_BJXR01000034.1"/>
</dbReference>
<evidence type="ECO:0000313" key="2">
    <source>
        <dbReference type="EMBL" id="GEN09616.1"/>
    </source>
</evidence>